<reference evidence="1" key="1">
    <citation type="submission" date="2022-07" db="EMBL/GenBank/DDBJ databases">
        <title>Genome Sequence of Leucocoprinus birnbaumii.</title>
        <authorList>
            <person name="Buettner E."/>
        </authorList>
    </citation>
    <scope>NUCLEOTIDE SEQUENCE</scope>
    <source>
        <strain evidence="1">VT141</strain>
    </source>
</reference>
<dbReference type="AlphaFoldDB" id="A0AAD5VTM4"/>
<dbReference type="EMBL" id="JANIEX010000402">
    <property type="protein sequence ID" value="KAJ3567607.1"/>
    <property type="molecule type" value="Genomic_DNA"/>
</dbReference>
<proteinExistence type="predicted"/>
<accession>A0AAD5VTM4</accession>
<protein>
    <submittedName>
        <fullName evidence="1">Uncharacterized protein</fullName>
    </submittedName>
</protein>
<comment type="caution">
    <text evidence="1">The sequence shown here is derived from an EMBL/GenBank/DDBJ whole genome shotgun (WGS) entry which is preliminary data.</text>
</comment>
<organism evidence="1 2">
    <name type="scientific">Leucocoprinus birnbaumii</name>
    <dbReference type="NCBI Taxonomy" id="56174"/>
    <lineage>
        <taxon>Eukaryota</taxon>
        <taxon>Fungi</taxon>
        <taxon>Dikarya</taxon>
        <taxon>Basidiomycota</taxon>
        <taxon>Agaricomycotina</taxon>
        <taxon>Agaricomycetes</taxon>
        <taxon>Agaricomycetidae</taxon>
        <taxon>Agaricales</taxon>
        <taxon>Agaricineae</taxon>
        <taxon>Agaricaceae</taxon>
        <taxon>Leucocoprinus</taxon>
    </lineage>
</organism>
<dbReference type="Proteomes" id="UP001213000">
    <property type="component" value="Unassembled WGS sequence"/>
</dbReference>
<gene>
    <name evidence="1" type="ORF">NP233_g6254</name>
</gene>
<name>A0AAD5VTM4_9AGAR</name>
<keyword evidence="2" id="KW-1185">Reference proteome</keyword>
<evidence type="ECO:0000313" key="2">
    <source>
        <dbReference type="Proteomes" id="UP001213000"/>
    </source>
</evidence>
<evidence type="ECO:0000313" key="1">
    <source>
        <dbReference type="EMBL" id="KAJ3567607.1"/>
    </source>
</evidence>
<sequence length="88" mass="9861">MDLCRVVVLAILIRNTSGRQLVAGGFAPLTGPQTLSIAVGGMGAVLYAIWQVSADREQRITQPDRFIPSMLWAKEYRHRKLSFEETKE</sequence>